<dbReference type="InterPro" id="IPR011429">
    <property type="entry name" value="Cyt_c_Planctomycete-type"/>
</dbReference>
<protein>
    <recommendedName>
        <fullName evidence="6">Planctomycete cytochrome C</fullName>
    </recommendedName>
</protein>
<feature type="domain" description="DUF1549" evidence="1">
    <location>
        <begin position="194"/>
        <end position="398"/>
    </location>
</feature>
<dbReference type="SUPFAM" id="SSF46626">
    <property type="entry name" value="Cytochrome c"/>
    <property type="match status" value="1"/>
</dbReference>
<dbReference type="GO" id="GO:0020037">
    <property type="term" value="F:heme binding"/>
    <property type="evidence" value="ECO:0007669"/>
    <property type="project" value="InterPro"/>
</dbReference>
<proteinExistence type="predicted"/>
<evidence type="ECO:0000313" key="5">
    <source>
        <dbReference type="Proteomes" id="UP000536179"/>
    </source>
</evidence>
<evidence type="ECO:0008006" key="6">
    <source>
        <dbReference type="Google" id="ProtNLM"/>
    </source>
</evidence>
<reference evidence="4 5" key="1">
    <citation type="submission" date="2020-08" db="EMBL/GenBank/DDBJ databases">
        <title>Genomic Encyclopedia of Type Strains, Phase III (KMG-III): the genomes of soil and plant-associated and newly described type strains.</title>
        <authorList>
            <person name="Whitman W."/>
        </authorList>
    </citation>
    <scope>NUCLEOTIDE SEQUENCE [LARGE SCALE GENOMIC DNA]</scope>
    <source>
        <strain evidence="4 5">CECT 8075</strain>
    </source>
</reference>
<feature type="domain" description="Cytochrome C Planctomycete-type" evidence="3">
    <location>
        <begin position="53"/>
        <end position="110"/>
    </location>
</feature>
<accession>A0A7W5DXX9</accession>
<dbReference type="Proteomes" id="UP000536179">
    <property type="component" value="Unassembled WGS sequence"/>
</dbReference>
<dbReference type="PANTHER" id="PTHR35889:SF3">
    <property type="entry name" value="F-BOX DOMAIN-CONTAINING PROTEIN"/>
    <property type="match status" value="1"/>
</dbReference>
<comment type="caution">
    <text evidence="4">The sequence shown here is derived from an EMBL/GenBank/DDBJ whole genome shotgun (WGS) entry which is preliminary data.</text>
</comment>
<dbReference type="InterPro" id="IPR011444">
    <property type="entry name" value="DUF1549"/>
</dbReference>
<dbReference type="RefSeq" id="WP_184304360.1">
    <property type="nucleotide sequence ID" value="NZ_JACHXU010000005.1"/>
</dbReference>
<dbReference type="Pfam" id="PF07587">
    <property type="entry name" value="PSD1"/>
    <property type="match status" value="1"/>
</dbReference>
<feature type="domain" description="DUF1553" evidence="2">
    <location>
        <begin position="689"/>
        <end position="938"/>
    </location>
</feature>
<dbReference type="GO" id="GO:0009055">
    <property type="term" value="F:electron transfer activity"/>
    <property type="evidence" value="ECO:0007669"/>
    <property type="project" value="InterPro"/>
</dbReference>
<dbReference type="EMBL" id="JACHXU010000005">
    <property type="protein sequence ID" value="MBB3206128.1"/>
    <property type="molecule type" value="Genomic_DNA"/>
</dbReference>
<name>A0A7W5DXX9_9BACT</name>
<evidence type="ECO:0000259" key="1">
    <source>
        <dbReference type="Pfam" id="PF07583"/>
    </source>
</evidence>
<dbReference type="InterPro" id="IPR036909">
    <property type="entry name" value="Cyt_c-like_dom_sf"/>
</dbReference>
<evidence type="ECO:0000259" key="2">
    <source>
        <dbReference type="Pfam" id="PF07587"/>
    </source>
</evidence>
<dbReference type="InterPro" id="IPR022655">
    <property type="entry name" value="DUF1553"/>
</dbReference>
<dbReference type="Pfam" id="PF07635">
    <property type="entry name" value="PSCyt1"/>
    <property type="match status" value="1"/>
</dbReference>
<organism evidence="4 5">
    <name type="scientific">Aporhodopirellula rubra</name>
    <dbReference type="NCBI Taxonomy" id="980271"/>
    <lineage>
        <taxon>Bacteria</taxon>
        <taxon>Pseudomonadati</taxon>
        <taxon>Planctomycetota</taxon>
        <taxon>Planctomycetia</taxon>
        <taxon>Pirellulales</taxon>
        <taxon>Pirellulaceae</taxon>
        <taxon>Aporhodopirellula</taxon>
    </lineage>
</organism>
<keyword evidence="5" id="KW-1185">Reference proteome</keyword>
<gene>
    <name evidence="4" type="ORF">FHS27_001936</name>
</gene>
<dbReference type="PANTHER" id="PTHR35889">
    <property type="entry name" value="CYCLOINULO-OLIGOSACCHARIDE FRUCTANOTRANSFERASE-RELATED"/>
    <property type="match status" value="1"/>
</dbReference>
<dbReference type="Pfam" id="PF07583">
    <property type="entry name" value="PSCyt2"/>
    <property type="match status" value="1"/>
</dbReference>
<sequence length="1166" mass="131142">MPNALIATISVIAWFSFSPQLYGQPTPPQALVGTSELESFFESKIRPLLLQHCVECHGPHDQSGELRLDRQDHFKQGGGSGPLVVEGEPDRSRLLRAVGYQDNELQMPPNSKLPDDAIADLTHWVRSGAFWPDDKSQADTSPETRSPAEQIDEMRQTHWSFRPLTSPNLPPVNSAITPVTTKEADAEAQSESAIDAFIGNRLHEAGLTPNPRADRRTLIHRAYFTLLGLPPSYEEVQAFLNDDDPNAFARLVDRLLDNPHYGERWARHWLDIARYGDTKGYLAGSLETRYPYAYTYRDYVIDAFNSDKSFDQFIIEQIAADQLEPTGDQRKILAAMGFLTVGRRFMNRQHDIIDDQIDVVTRGFLGLSVACARCHDHKYDPIPTADYYSLYGVFASSQEPAELPMLGEPHASDDYDAFVKEKAAKQETVDQWLEERRVATEHELRSRVADYLVHVAQNLPQYKQGKIPLQGERGALRRAAVQRWQRFLSNSETTSGPIWTLWRRLVAIPADEFALQSTAILDEAAAVTNPQLKIPQPLIDALREANPQSMLDAAKTFGTCLEEADTQWVREHKANKDLEGLTDDNFEQLRRVLYASDIPTILDTAQMIAHLDQGERNQYNSQLSKVNEVDVTHPGAPPRAMVMTDRANPIEPVIFRRGVAGNRGDQVPRRFLQVLSHVDGGTPFQHGSGRLELARAIASPNNPLTARVIVNRIWQHQFGEGLVRTSSDFGFRGEAPTHPELLDHLANEFVADGWSIKRLQRRIMLSSAWQQSSDLRQDAVLIDAENRLLWHMPRRRMEFEPLRDRLLVAAGRLDQRIGGRSVMIHQDATRRGLYAYIDREDLPGLLASFDLPSPDASRAKRTETTVPQQALYLMNSRFVIEQAEALAARTLPGYDPNTHQDVSGSVSPPNDQERVDNLYRLALSRDPDDVELEAALNFVAPASVEEFRQQQERSEDDTSDPWRAGYGYFNVNESKTVFTPFPYFDGQSWQASELFPDPKLHYLRISADGGHPGSDNQHSAIRRWTSPLTGIVKINGRLHHASEKGDGVRALVVHSRFALQGEWTARGGDAETRTDEIQVQPGDTIDFIVDCLENSSFDSFQWSPSIEATHVTASGDGNSSTQTWSANANFITTGKARYAKENQQTPDPWTQLAQVLLLCNEFAFVD</sequence>
<evidence type="ECO:0000259" key="3">
    <source>
        <dbReference type="Pfam" id="PF07635"/>
    </source>
</evidence>
<dbReference type="AlphaFoldDB" id="A0A7W5DXX9"/>
<evidence type="ECO:0000313" key="4">
    <source>
        <dbReference type="EMBL" id="MBB3206128.1"/>
    </source>
</evidence>